<comment type="caution">
    <text evidence="4">The sequence shown here is derived from an EMBL/GenBank/DDBJ whole genome shotgun (WGS) entry which is preliminary data.</text>
</comment>
<dbReference type="EC" id="3.1.-.-" evidence="3"/>
<gene>
    <name evidence="4" type="ORF">DW054_06245</name>
</gene>
<keyword evidence="2" id="KW-1277">Toxin-antitoxin system</keyword>
<dbReference type="GO" id="GO:0004521">
    <property type="term" value="F:RNA endonuclease activity"/>
    <property type="evidence" value="ECO:0007669"/>
    <property type="project" value="TreeGrafter"/>
</dbReference>
<dbReference type="InterPro" id="IPR003477">
    <property type="entry name" value="PemK-like"/>
</dbReference>
<dbReference type="Pfam" id="PF02452">
    <property type="entry name" value="PemK_toxin"/>
    <property type="match status" value="1"/>
</dbReference>
<evidence type="ECO:0000256" key="3">
    <source>
        <dbReference type="PIRNR" id="PIRNR033490"/>
    </source>
</evidence>
<keyword evidence="3" id="KW-0540">Nuclease</keyword>
<sequence length="122" mass="13467">MECRRGDIYFVDFGRDTESNLQCGIRPALVVSNNRANENSPVITVIPLTARTYKRPHFPTHVLIPKTSGTGLARNSMALAEQVSTIDKSCLMEKKGAVTDMRVMAAVTKALQIQIGAVERYN</sequence>
<dbReference type="PIRSF" id="PIRSF033490">
    <property type="entry name" value="MazF"/>
    <property type="match status" value="1"/>
</dbReference>
<evidence type="ECO:0000313" key="5">
    <source>
        <dbReference type="Proteomes" id="UP000284152"/>
    </source>
</evidence>
<keyword evidence="3" id="KW-0378">Hydrolase</keyword>
<dbReference type="SUPFAM" id="SSF50118">
    <property type="entry name" value="Cell growth inhibitor/plasmid maintenance toxic component"/>
    <property type="match status" value="1"/>
</dbReference>
<dbReference type="Proteomes" id="UP000284152">
    <property type="component" value="Unassembled WGS sequence"/>
</dbReference>
<name>A0A415H842_9FIRM</name>
<reference evidence="4 5" key="1">
    <citation type="submission" date="2018-08" db="EMBL/GenBank/DDBJ databases">
        <title>A genome reference for cultivated species of the human gut microbiota.</title>
        <authorList>
            <person name="Zou Y."/>
            <person name="Xue W."/>
            <person name="Luo G."/>
        </authorList>
    </citation>
    <scope>NUCLEOTIDE SEQUENCE [LARGE SCALE GENOMIC DNA]</scope>
    <source>
        <strain evidence="4 5">AF42-21</strain>
    </source>
</reference>
<dbReference type="Gene3D" id="2.30.30.110">
    <property type="match status" value="1"/>
</dbReference>
<proteinExistence type="inferred from homology"/>
<keyword evidence="3" id="KW-0255">Endonuclease</keyword>
<dbReference type="GO" id="GO:0003677">
    <property type="term" value="F:DNA binding"/>
    <property type="evidence" value="ECO:0007669"/>
    <property type="project" value="InterPro"/>
</dbReference>
<accession>A0A415H842</accession>
<dbReference type="EMBL" id="QRNS01000007">
    <property type="protein sequence ID" value="RHK64386.1"/>
    <property type="molecule type" value="Genomic_DNA"/>
</dbReference>
<dbReference type="AlphaFoldDB" id="A0A415H842"/>
<evidence type="ECO:0000256" key="1">
    <source>
        <dbReference type="ARBA" id="ARBA00007521"/>
    </source>
</evidence>
<evidence type="ECO:0000256" key="2">
    <source>
        <dbReference type="ARBA" id="ARBA00022649"/>
    </source>
</evidence>
<evidence type="ECO:0000313" key="4">
    <source>
        <dbReference type="EMBL" id="RHK64386.1"/>
    </source>
</evidence>
<dbReference type="GO" id="GO:0016075">
    <property type="term" value="P:rRNA catabolic process"/>
    <property type="evidence" value="ECO:0007669"/>
    <property type="project" value="TreeGrafter"/>
</dbReference>
<organism evidence="4 5">
    <name type="scientific">Dorea formicigenerans</name>
    <dbReference type="NCBI Taxonomy" id="39486"/>
    <lineage>
        <taxon>Bacteria</taxon>
        <taxon>Bacillati</taxon>
        <taxon>Bacillota</taxon>
        <taxon>Clostridia</taxon>
        <taxon>Lachnospirales</taxon>
        <taxon>Lachnospiraceae</taxon>
        <taxon>Dorea</taxon>
    </lineage>
</organism>
<comment type="function">
    <text evidence="3">Toxic component of a type II toxin-antitoxin (TA) system.</text>
</comment>
<dbReference type="GO" id="GO:0016787">
    <property type="term" value="F:hydrolase activity"/>
    <property type="evidence" value="ECO:0007669"/>
    <property type="project" value="UniProtKB-KW"/>
</dbReference>
<comment type="similarity">
    <text evidence="1 3">Belongs to the PemK/MazF family.</text>
</comment>
<dbReference type="GO" id="GO:0006402">
    <property type="term" value="P:mRNA catabolic process"/>
    <property type="evidence" value="ECO:0007669"/>
    <property type="project" value="TreeGrafter"/>
</dbReference>
<dbReference type="InterPro" id="IPR011067">
    <property type="entry name" value="Plasmid_toxin/cell-grow_inhib"/>
</dbReference>
<protein>
    <recommendedName>
        <fullName evidence="3">mRNA interferase</fullName>
        <ecNumber evidence="3">3.1.-.-</ecNumber>
    </recommendedName>
</protein>
<dbReference type="PANTHER" id="PTHR33988">
    <property type="entry name" value="ENDORIBONUCLEASE MAZF-RELATED"/>
    <property type="match status" value="1"/>
</dbReference>